<name>A0A0A9AU46_ARUDO</name>
<dbReference type="AlphaFoldDB" id="A0A0A9AU46"/>
<sequence>MVLNLSRVSLLLDQVCPKFHRRLIFIPCLSN</sequence>
<organism evidence="1">
    <name type="scientific">Arundo donax</name>
    <name type="common">Giant reed</name>
    <name type="synonym">Donax arundinaceus</name>
    <dbReference type="NCBI Taxonomy" id="35708"/>
    <lineage>
        <taxon>Eukaryota</taxon>
        <taxon>Viridiplantae</taxon>
        <taxon>Streptophyta</taxon>
        <taxon>Embryophyta</taxon>
        <taxon>Tracheophyta</taxon>
        <taxon>Spermatophyta</taxon>
        <taxon>Magnoliopsida</taxon>
        <taxon>Liliopsida</taxon>
        <taxon>Poales</taxon>
        <taxon>Poaceae</taxon>
        <taxon>PACMAD clade</taxon>
        <taxon>Arundinoideae</taxon>
        <taxon>Arundineae</taxon>
        <taxon>Arundo</taxon>
    </lineage>
</organism>
<reference evidence="1" key="1">
    <citation type="submission" date="2014-09" db="EMBL/GenBank/DDBJ databases">
        <authorList>
            <person name="Magalhaes I.L.F."/>
            <person name="Oliveira U."/>
            <person name="Santos F.R."/>
            <person name="Vidigal T.H.D.A."/>
            <person name="Brescovit A.D."/>
            <person name="Santos A.J."/>
        </authorList>
    </citation>
    <scope>NUCLEOTIDE SEQUENCE</scope>
    <source>
        <tissue evidence="1">Shoot tissue taken approximately 20 cm above the soil surface</tissue>
    </source>
</reference>
<accession>A0A0A9AU46</accession>
<protein>
    <submittedName>
        <fullName evidence="1">Uncharacterized protein</fullName>
    </submittedName>
</protein>
<reference evidence="1" key="2">
    <citation type="journal article" date="2015" name="Data Brief">
        <title>Shoot transcriptome of the giant reed, Arundo donax.</title>
        <authorList>
            <person name="Barrero R.A."/>
            <person name="Guerrero F.D."/>
            <person name="Moolhuijzen P."/>
            <person name="Goolsby J.A."/>
            <person name="Tidwell J."/>
            <person name="Bellgard S.E."/>
            <person name="Bellgard M.I."/>
        </authorList>
    </citation>
    <scope>NUCLEOTIDE SEQUENCE</scope>
    <source>
        <tissue evidence="1">Shoot tissue taken approximately 20 cm above the soil surface</tissue>
    </source>
</reference>
<dbReference type="EMBL" id="GBRH01243284">
    <property type="protein sequence ID" value="JAD54611.1"/>
    <property type="molecule type" value="Transcribed_RNA"/>
</dbReference>
<proteinExistence type="predicted"/>
<evidence type="ECO:0000313" key="1">
    <source>
        <dbReference type="EMBL" id="JAD54611.1"/>
    </source>
</evidence>